<dbReference type="EMBL" id="JRVC01000009">
    <property type="protein sequence ID" value="KHS46614.1"/>
    <property type="molecule type" value="Genomic_DNA"/>
</dbReference>
<comment type="caution">
    <text evidence="2">The sequence shown here is derived from an EMBL/GenBank/DDBJ whole genome shotgun (WGS) entry which is preliminary data.</text>
</comment>
<dbReference type="PATRIC" id="fig|48936.3.peg.2217"/>
<dbReference type="RefSeq" id="WP_156135766.1">
    <property type="nucleotide sequence ID" value="NZ_JBNNWK010000003.1"/>
</dbReference>
<dbReference type="Proteomes" id="UP000031338">
    <property type="component" value="Unassembled WGS sequence"/>
</dbReference>
<gene>
    <name evidence="2" type="ORF">NJ75_02208</name>
</gene>
<proteinExistence type="predicted"/>
<evidence type="ECO:0000256" key="1">
    <source>
        <dbReference type="SAM" id="MobiDB-lite"/>
    </source>
</evidence>
<name>A0A0B9A7K2_9SPHN</name>
<organism evidence="2 3">
    <name type="scientific">Novosphingobium subterraneum</name>
    <dbReference type="NCBI Taxonomy" id="48936"/>
    <lineage>
        <taxon>Bacteria</taxon>
        <taxon>Pseudomonadati</taxon>
        <taxon>Pseudomonadota</taxon>
        <taxon>Alphaproteobacteria</taxon>
        <taxon>Sphingomonadales</taxon>
        <taxon>Sphingomonadaceae</taxon>
        <taxon>Novosphingobium</taxon>
    </lineage>
</organism>
<evidence type="ECO:0000313" key="2">
    <source>
        <dbReference type="EMBL" id="KHS46614.1"/>
    </source>
</evidence>
<reference evidence="2 3" key="1">
    <citation type="submission" date="2014-10" db="EMBL/GenBank/DDBJ databases">
        <title>Draft genome sequence of Novosphingobium subterraneum DSM 12447.</title>
        <authorList>
            <person name="Gan H.M."/>
            <person name="Gan H.Y."/>
            <person name="Savka M.A."/>
        </authorList>
    </citation>
    <scope>NUCLEOTIDE SEQUENCE [LARGE SCALE GENOMIC DNA]</scope>
    <source>
        <strain evidence="2 3">DSM 12447</strain>
    </source>
</reference>
<dbReference type="AlphaFoldDB" id="A0A0B9A7K2"/>
<dbReference type="STRING" id="48936.NJ75_02208"/>
<feature type="region of interest" description="Disordered" evidence="1">
    <location>
        <begin position="1"/>
        <end position="55"/>
    </location>
</feature>
<feature type="compositionally biased region" description="Basic and acidic residues" evidence="1">
    <location>
        <begin position="33"/>
        <end position="47"/>
    </location>
</feature>
<protein>
    <submittedName>
        <fullName evidence="2">Uncharacterized protein</fullName>
    </submittedName>
</protein>
<sequence length="55" mass="6072">MTHRSNKPDLNPATQDDQPNKGPIKGPQQTDATMREKDLARGSEPETRGASGRRQ</sequence>
<keyword evidence="3" id="KW-1185">Reference proteome</keyword>
<evidence type="ECO:0000313" key="3">
    <source>
        <dbReference type="Proteomes" id="UP000031338"/>
    </source>
</evidence>
<accession>A0A0B9A7K2</accession>